<keyword evidence="2" id="KW-0238">DNA-binding</keyword>
<proteinExistence type="inferred from homology"/>
<dbReference type="RefSeq" id="WP_150034148.1">
    <property type="nucleotide sequence ID" value="NZ_VWSH01000004.1"/>
</dbReference>
<organism evidence="5 6">
    <name type="scientific">Taibaiella lutea</name>
    <dbReference type="NCBI Taxonomy" id="2608001"/>
    <lineage>
        <taxon>Bacteria</taxon>
        <taxon>Pseudomonadati</taxon>
        <taxon>Bacteroidota</taxon>
        <taxon>Chitinophagia</taxon>
        <taxon>Chitinophagales</taxon>
        <taxon>Chitinophagaceae</taxon>
        <taxon>Taibaiella</taxon>
    </lineage>
</organism>
<dbReference type="GO" id="GO:0006310">
    <property type="term" value="P:DNA recombination"/>
    <property type="evidence" value="ECO:0007669"/>
    <property type="project" value="UniProtKB-KW"/>
</dbReference>
<dbReference type="PANTHER" id="PTHR30349:SF41">
    <property type="entry name" value="INTEGRASE_RECOMBINASE PROTEIN MJ0367-RELATED"/>
    <property type="match status" value="1"/>
</dbReference>
<reference evidence="5 6" key="1">
    <citation type="submission" date="2019-09" db="EMBL/GenBank/DDBJ databases">
        <title>Genome sequence and assembly of Taibaiella sp.</title>
        <authorList>
            <person name="Chhetri G."/>
        </authorList>
    </citation>
    <scope>NUCLEOTIDE SEQUENCE [LARGE SCALE GENOMIC DNA]</scope>
    <source>
        <strain evidence="5 6">KVB11</strain>
    </source>
</reference>
<dbReference type="SUPFAM" id="SSF56349">
    <property type="entry name" value="DNA breaking-rejoining enzymes"/>
    <property type="match status" value="1"/>
</dbReference>
<dbReference type="Pfam" id="PF00589">
    <property type="entry name" value="Phage_integrase"/>
    <property type="match status" value="1"/>
</dbReference>
<dbReference type="AlphaFoldDB" id="A0A5M6CFC9"/>
<comment type="caution">
    <text evidence="5">The sequence shown here is derived from an EMBL/GenBank/DDBJ whole genome shotgun (WGS) entry which is preliminary data.</text>
</comment>
<gene>
    <name evidence="5" type="ORF">F0919_17730</name>
</gene>
<evidence type="ECO:0000256" key="2">
    <source>
        <dbReference type="ARBA" id="ARBA00023125"/>
    </source>
</evidence>
<feature type="domain" description="Tyr recombinase" evidence="4">
    <location>
        <begin position="222"/>
        <end position="380"/>
    </location>
</feature>
<dbReference type="GO" id="GO:0003677">
    <property type="term" value="F:DNA binding"/>
    <property type="evidence" value="ECO:0007669"/>
    <property type="project" value="UniProtKB-KW"/>
</dbReference>
<evidence type="ECO:0000256" key="3">
    <source>
        <dbReference type="ARBA" id="ARBA00023172"/>
    </source>
</evidence>
<dbReference type="InterPro" id="IPR050090">
    <property type="entry name" value="Tyrosine_recombinase_XerCD"/>
</dbReference>
<evidence type="ECO:0000313" key="5">
    <source>
        <dbReference type="EMBL" id="KAA5532622.1"/>
    </source>
</evidence>
<dbReference type="InterPro" id="IPR002104">
    <property type="entry name" value="Integrase_catalytic"/>
</dbReference>
<dbReference type="InterPro" id="IPR011010">
    <property type="entry name" value="DNA_brk_join_enz"/>
</dbReference>
<keyword evidence="6" id="KW-1185">Reference proteome</keyword>
<name>A0A5M6CFC9_9BACT</name>
<dbReference type="EMBL" id="VWSH01000004">
    <property type="protein sequence ID" value="KAA5532622.1"/>
    <property type="molecule type" value="Genomic_DNA"/>
</dbReference>
<dbReference type="PANTHER" id="PTHR30349">
    <property type="entry name" value="PHAGE INTEGRASE-RELATED"/>
    <property type="match status" value="1"/>
</dbReference>
<protein>
    <submittedName>
        <fullName evidence="5">Tyrosine-type recombinase/integrase</fullName>
    </submittedName>
</protein>
<dbReference type="Gene3D" id="1.10.443.10">
    <property type="entry name" value="Intergrase catalytic core"/>
    <property type="match status" value="1"/>
</dbReference>
<dbReference type="Proteomes" id="UP000323632">
    <property type="component" value="Unassembled WGS sequence"/>
</dbReference>
<sequence>MIQLTNGCTCTELKIYPKNWKNKNASTAKDWYIYYTFHDPLFINKYPTGKPVQVKKGFNYFKNLKERQEAVQIVFEATKLKVKEKGYNPITDQFMKIEIEEIIDYEVHPDTPILDALTSALEKKKAELEPHTIADYKSMMLYFSKSIIELRYDTMAIKDIKRRHIRIALQNCNKSPDRTNKYRSLIQALFKELNQMETIETNPVNDIAILKTGPKNKRVTLTLSQRKEINEFLYKAHYPFWRYMQIFFHSGARSSELFNLKIQDVDLKNQTYLANIKKGGQNKIVEKVIKDIALPYWHELISKCKENDYLFSFGFTPGTQRANTDRINKLWKMLVKDNDKLGRPQADFYSLKHTHSTEVVDLINKHQAAEHNSHTTTKMVDTVYDVRAEARKAETVKELKNAFA</sequence>
<dbReference type="GO" id="GO:0015074">
    <property type="term" value="P:DNA integration"/>
    <property type="evidence" value="ECO:0007669"/>
    <property type="project" value="InterPro"/>
</dbReference>
<dbReference type="InterPro" id="IPR010998">
    <property type="entry name" value="Integrase_recombinase_N"/>
</dbReference>
<dbReference type="Gene3D" id="1.10.150.130">
    <property type="match status" value="1"/>
</dbReference>
<keyword evidence="3" id="KW-0233">DNA recombination</keyword>
<comment type="similarity">
    <text evidence="1">Belongs to the 'phage' integrase family.</text>
</comment>
<dbReference type="InterPro" id="IPR013762">
    <property type="entry name" value="Integrase-like_cat_sf"/>
</dbReference>
<accession>A0A5M6CFC9</accession>
<evidence type="ECO:0000259" key="4">
    <source>
        <dbReference type="Pfam" id="PF00589"/>
    </source>
</evidence>
<evidence type="ECO:0000256" key="1">
    <source>
        <dbReference type="ARBA" id="ARBA00008857"/>
    </source>
</evidence>
<evidence type="ECO:0000313" key="6">
    <source>
        <dbReference type="Proteomes" id="UP000323632"/>
    </source>
</evidence>